<dbReference type="PANTHER" id="PTHR47944:SF18">
    <property type="entry name" value="FLAVONOID 3'-MONOOXYGENASE"/>
    <property type="match status" value="1"/>
</dbReference>
<protein>
    <recommendedName>
        <fullName evidence="11">flavonoid 3',5'-hydroxylase</fullName>
        <ecNumber evidence="11">1.14.14.81</ecNumber>
    </recommendedName>
</protein>
<comment type="pathway">
    <text evidence="2">Pigment biosynthesis; anthocyanin biosynthesis.</text>
</comment>
<evidence type="ECO:0000256" key="1">
    <source>
        <dbReference type="ARBA" id="ARBA00001971"/>
    </source>
</evidence>
<keyword evidence="8 12" id="KW-0503">Monooxygenase</keyword>
<dbReference type="GO" id="GO:0020037">
    <property type="term" value="F:heme binding"/>
    <property type="evidence" value="ECO:0007669"/>
    <property type="project" value="InterPro"/>
</dbReference>
<dbReference type="Proteomes" id="UP000886885">
    <property type="component" value="Chromosome 1D"/>
</dbReference>
<dbReference type="AlphaFoldDB" id="A0A8X8AJP2"/>
<comment type="similarity">
    <text evidence="3 12">Belongs to the cytochrome P450 family.</text>
</comment>
<dbReference type="EC" id="1.14.14.81" evidence="11"/>
<name>A0A8X8AJP2_POPTO</name>
<evidence type="ECO:0000256" key="2">
    <source>
        <dbReference type="ARBA" id="ARBA00004935"/>
    </source>
</evidence>
<evidence type="ECO:0000256" key="6">
    <source>
        <dbReference type="ARBA" id="ARBA00023002"/>
    </source>
</evidence>
<proteinExistence type="inferred from homology"/>
<dbReference type="InterPro" id="IPR001128">
    <property type="entry name" value="Cyt_P450"/>
</dbReference>
<comment type="function">
    <text evidence="10">Catalyzes the 3'5'-hydroxylation of naringenin and eriodictyol to form 5,7,3,'4',5'-pentahydroxyflavanone and 3',5'-hydroxylation of dihydrokaempferol and dihydroquercetin to form dihydromyricetin.</text>
</comment>
<evidence type="ECO:0000256" key="10">
    <source>
        <dbReference type="ARBA" id="ARBA00058000"/>
    </source>
</evidence>
<dbReference type="InterPro" id="IPR017972">
    <property type="entry name" value="Cyt_P450_CS"/>
</dbReference>
<dbReference type="CDD" id="cd20657">
    <property type="entry name" value="CYP75"/>
    <property type="match status" value="1"/>
</dbReference>
<evidence type="ECO:0000313" key="15">
    <source>
        <dbReference type="Proteomes" id="UP000886885"/>
    </source>
</evidence>
<evidence type="ECO:0000256" key="12">
    <source>
        <dbReference type="RuleBase" id="RU000461"/>
    </source>
</evidence>
<keyword evidence="15" id="KW-1185">Reference proteome</keyword>
<evidence type="ECO:0000256" key="9">
    <source>
        <dbReference type="ARBA" id="ARBA00050521"/>
    </source>
</evidence>
<evidence type="ECO:0000256" key="11">
    <source>
        <dbReference type="ARBA" id="ARBA00066564"/>
    </source>
</evidence>
<dbReference type="PROSITE" id="PS00086">
    <property type="entry name" value="CYTOCHROME_P450"/>
    <property type="match status" value="1"/>
</dbReference>
<organism evidence="14 15">
    <name type="scientific">Populus tomentosa</name>
    <name type="common">Chinese white poplar</name>
    <dbReference type="NCBI Taxonomy" id="118781"/>
    <lineage>
        <taxon>Eukaryota</taxon>
        <taxon>Viridiplantae</taxon>
        <taxon>Streptophyta</taxon>
        <taxon>Embryophyta</taxon>
        <taxon>Tracheophyta</taxon>
        <taxon>Spermatophyta</taxon>
        <taxon>Magnoliopsida</taxon>
        <taxon>eudicotyledons</taxon>
        <taxon>Gunneridae</taxon>
        <taxon>Pentapetalae</taxon>
        <taxon>rosids</taxon>
        <taxon>fabids</taxon>
        <taxon>Malpighiales</taxon>
        <taxon>Salicaceae</taxon>
        <taxon>Saliceae</taxon>
        <taxon>Populus</taxon>
    </lineage>
</organism>
<reference evidence="14" key="1">
    <citation type="journal article" date="2020" name="bioRxiv">
        <title>Hybrid origin of Populus tomentosa Carr. identified through genome sequencing and phylogenomic analysis.</title>
        <authorList>
            <person name="An X."/>
            <person name="Gao K."/>
            <person name="Chen Z."/>
            <person name="Li J."/>
            <person name="Yang X."/>
            <person name="Yang X."/>
            <person name="Zhou J."/>
            <person name="Guo T."/>
            <person name="Zhao T."/>
            <person name="Huang S."/>
            <person name="Miao D."/>
            <person name="Khan W.U."/>
            <person name="Rao P."/>
            <person name="Ye M."/>
            <person name="Lei B."/>
            <person name="Liao W."/>
            <person name="Wang J."/>
            <person name="Ji L."/>
            <person name="Li Y."/>
            <person name="Guo B."/>
            <person name="Mustafa N.S."/>
            <person name="Li S."/>
            <person name="Yun Q."/>
            <person name="Keller S.R."/>
            <person name="Mao J."/>
            <person name="Zhang R."/>
            <person name="Strauss S.H."/>
        </authorList>
    </citation>
    <scope>NUCLEOTIDE SEQUENCE</scope>
    <source>
        <strain evidence="14">GM15</strain>
        <tissue evidence="14">Leaf</tissue>
    </source>
</reference>
<keyword evidence="6 12" id="KW-0560">Oxidoreductase</keyword>
<accession>A0A8X8AJP2</accession>
<sequence>MDGDPVLVGKLTLAALLFFISYQFTGSFIRKMLHRYPPGPRGWPIIGAIPLLGDMPHVTLAKMAKKYGPVMYLKMGTRDMVVASNPDAARAFLKTLDLNFSNRPIDGGPTHLAYNAQDMVFAGYGPRWKLLRKLSNLHMLGGQALEDWAPVRVTELGHMLRAMCEAGRKRDPVVVPEMLTYAMANMIGKIILSRRVFVTKGSESNEFKDMVVELMTSAGFFNIGDFIPSVAWMDLQGIERGMKKLHRRFDVLLTKMIEDHSATSHERKGKPDFLDVLMANQENSDGARLSLTNIKALLLVSPSLPPSLSLTHTLTRDLFTAGTDTSSSVIEWALAEMLKNRSILKRAQEEMDQVIGRNRRLVESDIPKLPYLQAVCKETFRKHPSTPLNLPRIADQACEVNGYYIPKGARLSVNIWAIGRDPDVWDNPEVFAPERFFTEKYAKINPRGNDFELIPFGAGRRICAGARMGIVLVEYILGTLVHSFDWKLPKDVDLDMDEVFGLALQKAVPLSAMVSPRLEPNAYLA</sequence>
<comment type="cofactor">
    <cofactor evidence="1">
        <name>heme</name>
        <dbReference type="ChEBI" id="CHEBI:30413"/>
    </cofactor>
</comment>
<evidence type="ECO:0000313" key="14">
    <source>
        <dbReference type="EMBL" id="KAG6789569.1"/>
    </source>
</evidence>
<comment type="catalytic activity">
    <reaction evidence="9">
        <text>a 3',5'-unsubstituted flavanone + 2 reduced [NADPH--hemoprotein reductase] + 2 O2 = a 3',5'-dihydroxyflavanone + 2 oxidized [NADPH--hemoprotein reductase] + 2 H2O + 2 H(+)</text>
        <dbReference type="Rhea" id="RHEA:55448"/>
        <dbReference type="Rhea" id="RHEA-COMP:11964"/>
        <dbReference type="Rhea" id="RHEA-COMP:11965"/>
        <dbReference type="ChEBI" id="CHEBI:15377"/>
        <dbReference type="ChEBI" id="CHEBI:15378"/>
        <dbReference type="ChEBI" id="CHEBI:15379"/>
        <dbReference type="ChEBI" id="CHEBI:48025"/>
        <dbReference type="ChEBI" id="CHEBI:57618"/>
        <dbReference type="ChEBI" id="CHEBI:58210"/>
        <dbReference type="ChEBI" id="CHEBI:138897"/>
        <dbReference type="EC" id="1.14.14.81"/>
    </reaction>
</comment>
<comment type="caution">
    <text evidence="14">The sequence shown here is derived from an EMBL/GenBank/DDBJ whole genome shotgun (WGS) entry which is preliminary data.</text>
</comment>
<keyword evidence="7 12" id="KW-0408">Iron</keyword>
<evidence type="ECO:0000256" key="7">
    <source>
        <dbReference type="ARBA" id="ARBA00023004"/>
    </source>
</evidence>
<keyword evidence="4 12" id="KW-0349">Heme</keyword>
<dbReference type="Pfam" id="PF00067">
    <property type="entry name" value="p450"/>
    <property type="match status" value="2"/>
</dbReference>
<gene>
    <name evidence="14" type="ORF">POTOM_005674</name>
</gene>
<evidence type="ECO:0000256" key="13">
    <source>
        <dbReference type="SAM" id="Phobius"/>
    </source>
</evidence>
<dbReference type="PANTHER" id="PTHR47944">
    <property type="entry name" value="CYTOCHROME P450 98A9"/>
    <property type="match status" value="1"/>
</dbReference>
<evidence type="ECO:0000256" key="5">
    <source>
        <dbReference type="ARBA" id="ARBA00022723"/>
    </source>
</evidence>
<dbReference type="OrthoDB" id="2789670at2759"/>
<keyword evidence="5 12" id="KW-0479">Metal-binding</keyword>
<evidence type="ECO:0000256" key="8">
    <source>
        <dbReference type="ARBA" id="ARBA00023033"/>
    </source>
</evidence>
<dbReference type="EMBL" id="JAAWWB010000002">
    <property type="protein sequence ID" value="KAG6789569.1"/>
    <property type="molecule type" value="Genomic_DNA"/>
</dbReference>
<keyword evidence="13" id="KW-0812">Transmembrane</keyword>
<dbReference type="GO" id="GO:0033772">
    <property type="term" value="F:flavonoid 3',5'-hydroxylase activity"/>
    <property type="evidence" value="ECO:0007669"/>
    <property type="project" value="UniProtKB-EC"/>
</dbReference>
<dbReference type="GO" id="GO:0005506">
    <property type="term" value="F:iron ion binding"/>
    <property type="evidence" value="ECO:0007669"/>
    <property type="project" value="InterPro"/>
</dbReference>
<evidence type="ECO:0000256" key="4">
    <source>
        <dbReference type="ARBA" id="ARBA00022617"/>
    </source>
</evidence>
<feature type="transmembrane region" description="Helical" evidence="13">
    <location>
        <begin position="6"/>
        <end position="25"/>
    </location>
</feature>
<keyword evidence="13" id="KW-1133">Transmembrane helix</keyword>
<keyword evidence="13" id="KW-0472">Membrane</keyword>
<evidence type="ECO:0000256" key="3">
    <source>
        <dbReference type="ARBA" id="ARBA00010617"/>
    </source>
</evidence>
<dbReference type="FunFam" id="1.10.630.10:FF:000111">
    <property type="entry name" value="Flavonoid 3',5'-hydroxylase 2"/>
    <property type="match status" value="1"/>
</dbReference>